<evidence type="ECO:0000313" key="2">
    <source>
        <dbReference type="EMBL" id="KAF8795415.1"/>
    </source>
</evidence>
<accession>A0A8T0FYS2</accession>
<sequence>MKGMVSRFKYGNSRLEDKPGRGRPSDFDDQALLAAIKGDEILITLMLIDNFKVYRSAIVRRLKKLGKVSKLTGWVPTNSATTIKANASECLPICFNETSRLCF</sequence>
<dbReference type="Proteomes" id="UP000807504">
    <property type="component" value="Unassembled WGS sequence"/>
</dbReference>
<feature type="compositionally biased region" description="Basic and acidic residues" evidence="1">
    <location>
        <begin position="14"/>
        <end position="23"/>
    </location>
</feature>
<evidence type="ECO:0000313" key="3">
    <source>
        <dbReference type="Proteomes" id="UP000807504"/>
    </source>
</evidence>
<evidence type="ECO:0000256" key="1">
    <source>
        <dbReference type="SAM" id="MobiDB-lite"/>
    </source>
</evidence>
<feature type="region of interest" description="Disordered" evidence="1">
    <location>
        <begin position="1"/>
        <end position="23"/>
    </location>
</feature>
<protein>
    <submittedName>
        <fullName evidence="2">Histone-lysine N-methyltransferase SETMAR like protein</fullName>
    </submittedName>
</protein>
<gene>
    <name evidence="2" type="ORF">HNY73_003265</name>
</gene>
<dbReference type="EMBL" id="JABXBU010000002">
    <property type="protein sequence ID" value="KAF8795415.1"/>
    <property type="molecule type" value="Genomic_DNA"/>
</dbReference>
<comment type="caution">
    <text evidence="2">The sequence shown here is derived from an EMBL/GenBank/DDBJ whole genome shotgun (WGS) entry which is preliminary data.</text>
</comment>
<dbReference type="AlphaFoldDB" id="A0A8T0FYS2"/>
<reference evidence="2" key="1">
    <citation type="journal article" date="2020" name="bioRxiv">
        <title>Chromosome-level reference genome of the European wasp spider Argiope bruennichi: a resource for studies on range expansion and evolutionary adaptation.</title>
        <authorList>
            <person name="Sheffer M.M."/>
            <person name="Hoppe A."/>
            <person name="Krehenwinkel H."/>
            <person name="Uhl G."/>
            <person name="Kuss A.W."/>
            <person name="Jensen L."/>
            <person name="Jensen C."/>
            <person name="Gillespie R.G."/>
            <person name="Hoff K.J."/>
            <person name="Prost S."/>
        </authorList>
    </citation>
    <scope>NUCLEOTIDE SEQUENCE</scope>
</reference>
<name>A0A8T0FYS2_ARGBR</name>
<proteinExistence type="predicted"/>
<keyword evidence="3" id="KW-1185">Reference proteome</keyword>
<organism evidence="2 3">
    <name type="scientific">Argiope bruennichi</name>
    <name type="common">Wasp spider</name>
    <name type="synonym">Aranea bruennichi</name>
    <dbReference type="NCBI Taxonomy" id="94029"/>
    <lineage>
        <taxon>Eukaryota</taxon>
        <taxon>Metazoa</taxon>
        <taxon>Ecdysozoa</taxon>
        <taxon>Arthropoda</taxon>
        <taxon>Chelicerata</taxon>
        <taxon>Arachnida</taxon>
        <taxon>Araneae</taxon>
        <taxon>Araneomorphae</taxon>
        <taxon>Entelegynae</taxon>
        <taxon>Araneoidea</taxon>
        <taxon>Araneidae</taxon>
        <taxon>Argiope</taxon>
    </lineage>
</organism>
<reference evidence="2" key="2">
    <citation type="submission" date="2020-06" db="EMBL/GenBank/DDBJ databases">
        <authorList>
            <person name="Sheffer M."/>
        </authorList>
    </citation>
    <scope>NUCLEOTIDE SEQUENCE</scope>
</reference>